<proteinExistence type="predicted"/>
<keyword evidence="1" id="KW-0472">Membrane</keyword>
<keyword evidence="1" id="KW-1133">Transmembrane helix</keyword>
<reference evidence="3" key="1">
    <citation type="submission" date="2016-03" db="EMBL/GenBank/DDBJ databases">
        <authorList>
            <person name="Heylen K."/>
            <person name="De Vos P."/>
            <person name="Vekeman B."/>
        </authorList>
    </citation>
    <scope>NUCLEOTIDE SEQUENCE [LARGE SCALE GENOMIC DNA]</scope>
    <source>
        <strain evidence="3">R-45383</strain>
    </source>
</reference>
<evidence type="ECO:0008006" key="4">
    <source>
        <dbReference type="Google" id="ProtNLM"/>
    </source>
</evidence>
<gene>
    <name evidence="2" type="ORF">A1355_11540</name>
</gene>
<dbReference type="EMBL" id="LUUK01000196">
    <property type="protein sequence ID" value="OAI14904.1"/>
    <property type="molecule type" value="Genomic_DNA"/>
</dbReference>
<dbReference type="OrthoDB" id="9757969at2"/>
<dbReference type="PANTHER" id="PTHR30441">
    <property type="entry name" value="DUF748 DOMAIN-CONTAINING PROTEIN"/>
    <property type="match status" value="1"/>
</dbReference>
<dbReference type="AlphaFoldDB" id="A0A177NBB1"/>
<evidence type="ECO:0000256" key="1">
    <source>
        <dbReference type="SAM" id="Phobius"/>
    </source>
</evidence>
<dbReference type="Proteomes" id="UP000077628">
    <property type="component" value="Unassembled WGS sequence"/>
</dbReference>
<dbReference type="InterPro" id="IPR008023">
    <property type="entry name" value="DUF748"/>
</dbReference>
<organism evidence="2 3">
    <name type="scientific">Methylomonas koyamae</name>
    <dbReference type="NCBI Taxonomy" id="702114"/>
    <lineage>
        <taxon>Bacteria</taxon>
        <taxon>Pseudomonadati</taxon>
        <taxon>Pseudomonadota</taxon>
        <taxon>Gammaproteobacteria</taxon>
        <taxon>Methylococcales</taxon>
        <taxon>Methylococcaceae</taxon>
        <taxon>Methylomonas</taxon>
    </lineage>
</organism>
<keyword evidence="1" id="KW-0812">Transmembrane</keyword>
<dbReference type="GO" id="GO:0005886">
    <property type="term" value="C:plasma membrane"/>
    <property type="evidence" value="ECO:0007669"/>
    <property type="project" value="TreeGrafter"/>
</dbReference>
<protein>
    <recommendedName>
        <fullName evidence="4">DUF748 domain-containing protein</fullName>
    </recommendedName>
</protein>
<accession>A0A177NBB1</accession>
<dbReference type="STRING" id="702114.A1355_11540"/>
<dbReference type="InterPro" id="IPR052894">
    <property type="entry name" value="AsmA-related"/>
</dbReference>
<evidence type="ECO:0000313" key="3">
    <source>
        <dbReference type="Proteomes" id="UP000077628"/>
    </source>
</evidence>
<name>A0A177NBB1_9GAMM</name>
<comment type="caution">
    <text evidence="2">The sequence shown here is derived from an EMBL/GenBank/DDBJ whole genome shotgun (WGS) entry which is preliminary data.</text>
</comment>
<keyword evidence="3" id="KW-1185">Reference proteome</keyword>
<feature type="transmembrane region" description="Helical" evidence="1">
    <location>
        <begin position="7"/>
        <end position="30"/>
    </location>
</feature>
<dbReference type="Pfam" id="PF05359">
    <property type="entry name" value="DUF748"/>
    <property type="match status" value="1"/>
</dbReference>
<dbReference type="PANTHER" id="PTHR30441:SF8">
    <property type="entry name" value="DUF748 DOMAIN-CONTAINING PROTEIN"/>
    <property type="match status" value="1"/>
</dbReference>
<evidence type="ECO:0000313" key="2">
    <source>
        <dbReference type="EMBL" id="OAI14904.1"/>
    </source>
</evidence>
<dbReference type="GO" id="GO:0090313">
    <property type="term" value="P:regulation of protein targeting to membrane"/>
    <property type="evidence" value="ECO:0007669"/>
    <property type="project" value="TreeGrafter"/>
</dbReference>
<dbReference type="RefSeq" id="WP_064030799.1">
    <property type="nucleotide sequence ID" value="NZ_LUUK01000196.1"/>
</dbReference>
<sequence>MVLKRSTGYWIGGTLVGLVGLYAAAGYYVLPYWARTRLPEIVHQATGAQFGIETVAFDPFEWRAELRGIRLTGADGKDLLGLESLVLDIQAMESLGMRGLAVTAIEFGKPTINLERRADGRLNLADLRPAEAEPDPSSEPAKEDLPPPLLIHRLAIDAGEIRWRDALAGEDAAETLMPLQLEVAELGTVNGKNGASGRLAVGLASGGTLNWQGQLTLMPLVSTGSLRVEGIVVPKLLKLAPKDVLPVTIDAGQLSVTADYHLSQHDGGVNLALNNGVIDLKKWAISEPAQHRSLLDLPSLTLSGVAVDLQDRQLTIAKVAADDAAIQVWLQADGVVNYQALFAEPGQSSANASNPAAAPPTPAEPAKPWRVKVDDVALSNHRIEFTDYSLTKPVTLELTELALAVRGFDSANPGKLPLTFATRINQKASLKLAGDTVLQPFGAAWQVTLDNLLIKPFQAYLDPYLNLELVDGAVNLDGNLQLTTTDQFQLTFTGNANIDNLVTRDQIKNKDFLKWSDLTLAGIDIDLNQQDFKIDRVVFERPYFRFNIKKDGTTNVDELSVVKSPAQQNGSKVAEAPTKPDVKSPEPKLVIGKIEMKNGRSDFADYSLILPFVAEMKRLNGEVSGFSTEKDAYAQLDLQGKVYDLASVDIKGKYQFQTGNTDVGLKFTHMPLPLITPYMAEFAGYKIEKGQMALDLQYKISKGQLEVQNKLFIDQLALGDHVENPKAMSLPLHLAIALLKDADGRINLDFPISGSLEDPKFSLGALVSDVLVNLIAKAVASPFKMFGALLGEDKDYSVVKFGPGSAKLAAEESAKLDQLGQALTTKPELTLEIKGKAYETQDWPAMRYDAVKDVLKKMKSGELRDQGQKIRHEYLELSDDEYRRLLAKFFGEVFPEELDRGLFGKPRLKSDPNADFYSVAQQRLEGIFHPDPQRLTELAVDRANHIAQYVTMQGKVERGRVYILAPELSQAETADGLNSVLSLGALP</sequence>